<evidence type="ECO:0000313" key="1">
    <source>
        <dbReference type="EMBL" id="KAK0979327.1"/>
    </source>
</evidence>
<reference evidence="1" key="1">
    <citation type="submission" date="2023-06" db="EMBL/GenBank/DDBJ databases">
        <title>Black Yeasts Isolated from many extreme environments.</title>
        <authorList>
            <person name="Coleine C."/>
            <person name="Stajich J.E."/>
            <person name="Selbmann L."/>
        </authorList>
    </citation>
    <scope>NUCLEOTIDE SEQUENCE</scope>
    <source>
        <strain evidence="1">CCFEE 5200</strain>
    </source>
</reference>
<comment type="caution">
    <text evidence="1">The sequence shown here is derived from an EMBL/GenBank/DDBJ whole genome shotgun (WGS) entry which is preliminary data.</text>
</comment>
<sequence length="172" mass="19119">MPERELRRSGLVACLPAKPKGTRISLPSYKLADTRWHPQVRDNDRLQQYRDNFGFSSLLAQAIAEDVLPPGLEQERMLQVHARHAWNLAVDSPKREKTSARDYEVLNEAWGWACLRYSESAGEWRLKAEFGGAYNVGAGGVGCWFGSARGLADCLDTVTAQAPKTAGRLSET</sequence>
<dbReference type="EMBL" id="JAUJLE010000123">
    <property type="protein sequence ID" value="KAK0979327.1"/>
    <property type="molecule type" value="Genomic_DNA"/>
</dbReference>
<protein>
    <submittedName>
        <fullName evidence="1">Uncharacterized protein</fullName>
    </submittedName>
</protein>
<evidence type="ECO:0000313" key="2">
    <source>
        <dbReference type="Proteomes" id="UP001175353"/>
    </source>
</evidence>
<accession>A0AAN6KFC3</accession>
<dbReference type="AlphaFoldDB" id="A0AAN6KFC3"/>
<keyword evidence="2" id="KW-1185">Reference proteome</keyword>
<proteinExistence type="predicted"/>
<name>A0AAN6KFC3_9PEZI</name>
<gene>
    <name evidence="1" type="ORF">LTR91_012686</name>
</gene>
<organism evidence="1 2">
    <name type="scientific">Friedmanniomyces endolithicus</name>
    <dbReference type="NCBI Taxonomy" id="329885"/>
    <lineage>
        <taxon>Eukaryota</taxon>
        <taxon>Fungi</taxon>
        <taxon>Dikarya</taxon>
        <taxon>Ascomycota</taxon>
        <taxon>Pezizomycotina</taxon>
        <taxon>Dothideomycetes</taxon>
        <taxon>Dothideomycetidae</taxon>
        <taxon>Mycosphaerellales</taxon>
        <taxon>Teratosphaeriaceae</taxon>
        <taxon>Friedmanniomyces</taxon>
    </lineage>
</organism>
<dbReference type="Proteomes" id="UP001175353">
    <property type="component" value="Unassembled WGS sequence"/>
</dbReference>